<accession>A0A4C1WIJ5</accession>
<organism evidence="1 2">
    <name type="scientific">Eumeta variegata</name>
    <name type="common">Bagworm moth</name>
    <name type="synonym">Eumeta japonica</name>
    <dbReference type="NCBI Taxonomy" id="151549"/>
    <lineage>
        <taxon>Eukaryota</taxon>
        <taxon>Metazoa</taxon>
        <taxon>Ecdysozoa</taxon>
        <taxon>Arthropoda</taxon>
        <taxon>Hexapoda</taxon>
        <taxon>Insecta</taxon>
        <taxon>Pterygota</taxon>
        <taxon>Neoptera</taxon>
        <taxon>Endopterygota</taxon>
        <taxon>Lepidoptera</taxon>
        <taxon>Glossata</taxon>
        <taxon>Ditrysia</taxon>
        <taxon>Tineoidea</taxon>
        <taxon>Psychidae</taxon>
        <taxon>Oiketicinae</taxon>
        <taxon>Eumeta</taxon>
    </lineage>
</organism>
<dbReference type="Proteomes" id="UP000299102">
    <property type="component" value="Unassembled WGS sequence"/>
</dbReference>
<evidence type="ECO:0000313" key="1">
    <source>
        <dbReference type="EMBL" id="GBP49954.1"/>
    </source>
</evidence>
<reference evidence="1 2" key="1">
    <citation type="journal article" date="2019" name="Commun. Biol.">
        <title>The bagworm genome reveals a unique fibroin gene that provides high tensile strength.</title>
        <authorList>
            <person name="Kono N."/>
            <person name="Nakamura H."/>
            <person name="Ohtoshi R."/>
            <person name="Tomita M."/>
            <person name="Numata K."/>
            <person name="Arakawa K."/>
        </authorList>
    </citation>
    <scope>NUCLEOTIDE SEQUENCE [LARGE SCALE GENOMIC DNA]</scope>
</reference>
<protein>
    <recommendedName>
        <fullName evidence="3">Mos1 transposase HTH domain-containing protein</fullName>
    </recommendedName>
</protein>
<evidence type="ECO:0000313" key="2">
    <source>
        <dbReference type="Proteomes" id="UP000299102"/>
    </source>
</evidence>
<keyword evidence="2" id="KW-1185">Reference proteome</keyword>
<proteinExistence type="predicted"/>
<dbReference type="AlphaFoldDB" id="A0A4C1WIJ5"/>
<dbReference type="OrthoDB" id="8056049at2759"/>
<sequence>MPYVRDPGRTYAEAMGHLTHRARSLIRSALPLPAADRPSYPAPESAPRYTYVKKKSYFTRVVFVYGVTNLADHRGLVSARVAQNWFKRFQSGNFGVKDEPCTGRPVMDKIDLILEKVEQFSDYDIAEEL</sequence>
<gene>
    <name evidence="1" type="ORF">EVAR_37038_1</name>
</gene>
<name>A0A4C1WIJ5_EUMVA</name>
<dbReference type="EMBL" id="BGZK01000555">
    <property type="protein sequence ID" value="GBP49954.1"/>
    <property type="molecule type" value="Genomic_DNA"/>
</dbReference>
<comment type="caution">
    <text evidence="1">The sequence shown here is derived from an EMBL/GenBank/DDBJ whole genome shotgun (WGS) entry which is preliminary data.</text>
</comment>
<evidence type="ECO:0008006" key="3">
    <source>
        <dbReference type="Google" id="ProtNLM"/>
    </source>
</evidence>